<keyword evidence="3" id="KW-1185">Reference proteome</keyword>
<dbReference type="Proteomes" id="UP000604046">
    <property type="component" value="Unassembled WGS sequence"/>
</dbReference>
<dbReference type="PANTHER" id="PTHR35287">
    <property type="entry name" value="SI:ZFOS-911D5.4"/>
    <property type="match status" value="1"/>
</dbReference>
<comment type="caution">
    <text evidence="2">The sequence shown here is derived from an EMBL/GenBank/DDBJ whole genome shotgun (WGS) entry which is preliminary data.</text>
</comment>
<dbReference type="PANTHER" id="PTHR35287:SF1">
    <property type="entry name" value="SI:ZFOS-911D5.4"/>
    <property type="match status" value="1"/>
</dbReference>
<dbReference type="Pfam" id="PF08378">
    <property type="entry name" value="NERD"/>
    <property type="match status" value="1"/>
</dbReference>
<feature type="domain" description="NERD" evidence="1">
    <location>
        <begin position="70"/>
        <end position="133"/>
    </location>
</feature>
<dbReference type="AlphaFoldDB" id="A0A812H3F5"/>
<name>A0A812H3F5_9DINO</name>
<dbReference type="OrthoDB" id="1874403at2759"/>
<evidence type="ECO:0000259" key="1">
    <source>
        <dbReference type="Pfam" id="PF08378"/>
    </source>
</evidence>
<dbReference type="EMBL" id="CAJNDS010000048">
    <property type="protein sequence ID" value="CAE6934174.1"/>
    <property type="molecule type" value="Genomic_DNA"/>
</dbReference>
<reference evidence="2" key="1">
    <citation type="submission" date="2021-02" db="EMBL/GenBank/DDBJ databases">
        <authorList>
            <person name="Dougan E. K."/>
            <person name="Rhodes N."/>
            <person name="Thang M."/>
            <person name="Chan C."/>
        </authorList>
    </citation>
    <scope>NUCLEOTIDE SEQUENCE</scope>
</reference>
<gene>
    <name evidence="2" type="ORF">SNAT2548_LOCUS962</name>
</gene>
<evidence type="ECO:0000313" key="2">
    <source>
        <dbReference type="EMBL" id="CAE6934174.1"/>
    </source>
</evidence>
<proteinExistence type="predicted"/>
<evidence type="ECO:0000313" key="3">
    <source>
        <dbReference type="Proteomes" id="UP000604046"/>
    </source>
</evidence>
<protein>
    <recommendedName>
        <fullName evidence="1">NERD domain-containing protein</fullName>
    </recommendedName>
</protein>
<accession>A0A812H3F5</accession>
<dbReference type="InterPro" id="IPR011528">
    <property type="entry name" value="NERD"/>
</dbReference>
<sequence length="404" mass="44391">MQPDTRVVATGGGSVSGITDTASASLWKRLRTAWQREDPEPALPLAAQEAGDAAESVVTDVARHWAVPQGMGQRFVLRNVRVPNGERQRRREVDVVILSRRGVVCLEVKNWSGRVRCGKHKWFQHHGKHVRQARNSSSTSNGSPGVPLLQLQGGVDRPVTAGFGSDVGSLAGRPNADYISYNNPVADIHERAQTLRGFLLRSLEPKVAQIFDIDWSVQGRVVMLGSAEMEAEDDAVSDLSSVVRREGVTAFLCSLNRKRTFCRMLAESSGCRRRSVLQAEELEAACRAVSCLGTWDVVTLMGGRKLKGDLRLVGMFGQVMQAAGGKSRVQQAVFSHPRRRAGRLWQVLWHGAEHCNIHLEPRSGWQGSKVRVPRHASIVFREAGRPQDTSLDAEQVSAIAFSAK</sequence>
<organism evidence="2 3">
    <name type="scientific">Symbiodinium natans</name>
    <dbReference type="NCBI Taxonomy" id="878477"/>
    <lineage>
        <taxon>Eukaryota</taxon>
        <taxon>Sar</taxon>
        <taxon>Alveolata</taxon>
        <taxon>Dinophyceae</taxon>
        <taxon>Suessiales</taxon>
        <taxon>Symbiodiniaceae</taxon>
        <taxon>Symbiodinium</taxon>
    </lineage>
</organism>